<accession>A0A967AY81</accession>
<protein>
    <submittedName>
        <fullName evidence="1">Uncharacterized protein</fullName>
    </submittedName>
</protein>
<keyword evidence="2" id="KW-1185">Reference proteome</keyword>
<reference evidence="1" key="1">
    <citation type="submission" date="2019-07" db="EMBL/GenBank/DDBJ databases">
        <authorList>
            <person name="De-Chao Zhang Q."/>
        </authorList>
    </citation>
    <scope>NUCLEOTIDE SEQUENCE</scope>
    <source>
        <strain evidence="1">TP-CH-4</strain>
    </source>
</reference>
<dbReference type="AlphaFoldDB" id="A0A967AY81"/>
<comment type="caution">
    <text evidence="1">The sequence shown here is derived from an EMBL/GenBank/DDBJ whole genome shotgun (WGS) entry which is preliminary data.</text>
</comment>
<sequence>MKNSNLALPPKVLRALPQSYESLNLNRFKGMDILLRLRQQGLKVLPKLNFTLQGNKFEYRLKGFQNKFLRTDFTQEDTPCGIEIFKAGLLLKGDFPHRRNAISILSNEIESITLIRGKQIIDTFQLSPIHILSSLGASSCFARHFSLDPNEFQVEDTKILIKTTDQKLELTSCGHRFSRLSRAFRKSGYNDKLVMVKEPRYRIVDGLPEPVN</sequence>
<reference evidence="1" key="2">
    <citation type="submission" date="2020-03" db="EMBL/GenBank/DDBJ databases">
        <title>Flavobacteriaceae bacterium strain TP-CH-4, a member of the family Flavobacteriaceae isolated from a deep-sea seamount.</title>
        <authorList>
            <person name="Zhang D.-C."/>
        </authorList>
    </citation>
    <scope>NUCLEOTIDE SEQUENCE</scope>
    <source>
        <strain evidence="1">TP-CH-4</strain>
    </source>
</reference>
<evidence type="ECO:0000313" key="1">
    <source>
        <dbReference type="EMBL" id="NHF61315.1"/>
    </source>
</evidence>
<gene>
    <name evidence="1" type="ORF">FK220_018320</name>
</gene>
<organism evidence="1 2">
    <name type="scientific">Pelagihabitans pacificus</name>
    <dbReference type="NCBI Taxonomy" id="2696054"/>
    <lineage>
        <taxon>Bacteria</taxon>
        <taxon>Pseudomonadati</taxon>
        <taxon>Bacteroidota</taxon>
        <taxon>Flavobacteriia</taxon>
        <taxon>Flavobacteriales</taxon>
        <taxon>Flavobacteriaceae</taxon>
        <taxon>Pelagihabitans</taxon>
    </lineage>
</organism>
<evidence type="ECO:0000313" key="2">
    <source>
        <dbReference type="Proteomes" id="UP000707206"/>
    </source>
</evidence>
<name>A0A967AY81_9FLAO</name>
<dbReference type="EMBL" id="VIKU02000007">
    <property type="protein sequence ID" value="NHF61315.1"/>
    <property type="molecule type" value="Genomic_DNA"/>
</dbReference>
<dbReference type="Proteomes" id="UP000707206">
    <property type="component" value="Unassembled WGS sequence"/>
</dbReference>
<proteinExistence type="predicted"/>
<dbReference type="RefSeq" id="WP_152575816.1">
    <property type="nucleotide sequence ID" value="NZ_VIKU02000007.1"/>
</dbReference>